<comment type="subcellular location">
    <subcellularLocation>
        <location evidence="1">Nucleus</location>
    </subcellularLocation>
</comment>
<protein>
    <recommendedName>
        <fullName evidence="7">BHLH domain-containing protein</fullName>
    </recommendedName>
</protein>
<dbReference type="InterPro" id="IPR031066">
    <property type="entry name" value="bHLH_ALC-like_plant"/>
</dbReference>
<proteinExistence type="predicted"/>
<dbReference type="InterPro" id="IPR036638">
    <property type="entry name" value="HLH_DNA-bd_sf"/>
</dbReference>
<evidence type="ECO:0000256" key="4">
    <source>
        <dbReference type="ARBA" id="ARBA00023163"/>
    </source>
</evidence>
<evidence type="ECO:0000256" key="1">
    <source>
        <dbReference type="ARBA" id="ARBA00004123"/>
    </source>
</evidence>
<dbReference type="Pfam" id="PF00010">
    <property type="entry name" value="HLH"/>
    <property type="match status" value="1"/>
</dbReference>
<evidence type="ECO:0000256" key="2">
    <source>
        <dbReference type="ARBA" id="ARBA00023015"/>
    </source>
</evidence>
<dbReference type="Proteomes" id="UP001141552">
    <property type="component" value="Unassembled WGS sequence"/>
</dbReference>
<feature type="non-terminal residue" evidence="8">
    <location>
        <position position="1"/>
    </location>
</feature>
<keyword evidence="4" id="KW-0804">Transcription</keyword>
<dbReference type="GO" id="GO:0005634">
    <property type="term" value="C:nucleus"/>
    <property type="evidence" value="ECO:0007669"/>
    <property type="project" value="UniProtKB-SubCell"/>
</dbReference>
<dbReference type="GO" id="GO:0003677">
    <property type="term" value="F:DNA binding"/>
    <property type="evidence" value="ECO:0007669"/>
    <property type="project" value="UniProtKB-KW"/>
</dbReference>
<evidence type="ECO:0000313" key="8">
    <source>
        <dbReference type="EMBL" id="KAJ4827296.1"/>
    </source>
</evidence>
<evidence type="ECO:0000256" key="3">
    <source>
        <dbReference type="ARBA" id="ARBA00023125"/>
    </source>
</evidence>
<dbReference type="EMBL" id="JAKUCV010006441">
    <property type="protein sequence ID" value="KAJ4827296.1"/>
    <property type="molecule type" value="Genomic_DNA"/>
</dbReference>
<name>A0A9Q0J2M4_9ROSI</name>
<dbReference type="SMART" id="SM00353">
    <property type="entry name" value="HLH"/>
    <property type="match status" value="1"/>
</dbReference>
<reference evidence="8" key="1">
    <citation type="submission" date="2022-02" db="EMBL/GenBank/DDBJ databases">
        <authorList>
            <person name="Henning P.M."/>
            <person name="McCubbin A.G."/>
            <person name="Shore J.S."/>
        </authorList>
    </citation>
    <scope>NUCLEOTIDE SEQUENCE</scope>
    <source>
        <strain evidence="8">F60SS</strain>
        <tissue evidence="8">Leaves</tissue>
    </source>
</reference>
<dbReference type="GO" id="GO:0046983">
    <property type="term" value="F:protein dimerization activity"/>
    <property type="evidence" value="ECO:0007669"/>
    <property type="project" value="InterPro"/>
</dbReference>
<evidence type="ECO:0000256" key="6">
    <source>
        <dbReference type="SAM" id="MobiDB-lite"/>
    </source>
</evidence>
<dbReference type="SUPFAM" id="SSF47459">
    <property type="entry name" value="HLH, helix-loop-helix DNA-binding domain"/>
    <property type="match status" value="1"/>
</dbReference>
<dbReference type="Gene3D" id="4.10.280.10">
    <property type="entry name" value="Helix-loop-helix DNA-binding domain"/>
    <property type="match status" value="1"/>
</dbReference>
<comment type="caution">
    <text evidence="8">The sequence shown here is derived from an EMBL/GenBank/DDBJ whole genome shotgun (WGS) entry which is preliminary data.</text>
</comment>
<gene>
    <name evidence="8" type="ORF">Tsubulata_042949</name>
</gene>
<keyword evidence="3" id="KW-0238">DNA-binding</keyword>
<evidence type="ECO:0000256" key="5">
    <source>
        <dbReference type="ARBA" id="ARBA00023242"/>
    </source>
</evidence>
<organism evidence="8 9">
    <name type="scientific">Turnera subulata</name>
    <dbReference type="NCBI Taxonomy" id="218843"/>
    <lineage>
        <taxon>Eukaryota</taxon>
        <taxon>Viridiplantae</taxon>
        <taxon>Streptophyta</taxon>
        <taxon>Embryophyta</taxon>
        <taxon>Tracheophyta</taxon>
        <taxon>Spermatophyta</taxon>
        <taxon>Magnoliopsida</taxon>
        <taxon>eudicotyledons</taxon>
        <taxon>Gunneridae</taxon>
        <taxon>Pentapetalae</taxon>
        <taxon>rosids</taxon>
        <taxon>fabids</taxon>
        <taxon>Malpighiales</taxon>
        <taxon>Passifloraceae</taxon>
        <taxon>Turnera</taxon>
    </lineage>
</organism>
<evidence type="ECO:0000259" key="7">
    <source>
        <dbReference type="PROSITE" id="PS50888"/>
    </source>
</evidence>
<feature type="compositionally biased region" description="Low complexity" evidence="6">
    <location>
        <begin position="69"/>
        <end position="79"/>
    </location>
</feature>
<reference evidence="8" key="2">
    <citation type="journal article" date="2023" name="Plants (Basel)">
        <title>Annotation of the Turnera subulata (Passifloraceae) Draft Genome Reveals the S-Locus Evolved after the Divergence of Turneroideae from Passifloroideae in a Stepwise Manner.</title>
        <authorList>
            <person name="Henning P.M."/>
            <person name="Roalson E.H."/>
            <person name="Mir W."/>
            <person name="McCubbin A.G."/>
            <person name="Shore J.S."/>
        </authorList>
    </citation>
    <scope>NUCLEOTIDE SEQUENCE</scope>
    <source>
        <strain evidence="8">F60SS</strain>
    </source>
</reference>
<dbReference type="PANTHER" id="PTHR45855:SF24">
    <property type="entry name" value="HELIX-LOOP-HELIX DNA-BINDING DOMAIN CONTAINING PROTEIN, EXPRESSED"/>
    <property type="match status" value="1"/>
</dbReference>
<keyword evidence="9" id="KW-1185">Reference proteome</keyword>
<dbReference type="PANTHER" id="PTHR45855">
    <property type="entry name" value="TRANSCRIPTION FACTOR PIF1-RELATED"/>
    <property type="match status" value="1"/>
</dbReference>
<accession>A0A9Q0J2M4</accession>
<feature type="domain" description="BHLH" evidence="7">
    <location>
        <begin position="127"/>
        <end position="176"/>
    </location>
</feature>
<feature type="region of interest" description="Disordered" evidence="6">
    <location>
        <begin position="69"/>
        <end position="97"/>
    </location>
</feature>
<keyword evidence="2" id="KW-0805">Transcription regulation</keyword>
<dbReference type="PROSITE" id="PS50888">
    <property type="entry name" value="BHLH"/>
    <property type="match status" value="1"/>
</dbReference>
<dbReference type="InterPro" id="IPR011598">
    <property type="entry name" value="bHLH_dom"/>
</dbReference>
<dbReference type="AlphaFoldDB" id="A0A9Q0J2M4"/>
<keyword evidence="5" id="KW-0539">Nucleus</keyword>
<sequence length="245" mass="27813">MIQELSSQLLFHSKQPCTGTEWGKNKKENWHILRKMDHNNNKSPLTTLLSEFSLPNTLEEFINIQDIPTFQSPTTTKPQSPSPQQPYRSNSTATKGRLETVDRIFQDEGDGPAGEDEPTKEELRTNRLRAAHNMYEKKRRKKFNEKLKTLQSLVPNSRAKTTADMLDDIITYMKAMQHQLEVGTYLARATAAAQYRYSFPFGIPGLRVPQHSACVPLMPNPALLAMARMYQAAGFPNTSFQAPTQ</sequence>
<evidence type="ECO:0000313" key="9">
    <source>
        <dbReference type="Proteomes" id="UP001141552"/>
    </source>
</evidence>